<name>A0A074Z5U8_OPIVI</name>
<dbReference type="Proteomes" id="UP000054324">
    <property type="component" value="Unassembled WGS sequence"/>
</dbReference>
<protein>
    <submittedName>
        <fullName evidence="1">Uncharacterized protein</fullName>
    </submittedName>
</protein>
<evidence type="ECO:0000313" key="1">
    <source>
        <dbReference type="EMBL" id="KER18635.1"/>
    </source>
</evidence>
<dbReference type="EMBL" id="KL599054">
    <property type="protein sequence ID" value="KER18635.1"/>
    <property type="molecule type" value="Genomic_DNA"/>
</dbReference>
<evidence type="ECO:0000313" key="2">
    <source>
        <dbReference type="Proteomes" id="UP000054324"/>
    </source>
</evidence>
<dbReference type="RefSeq" id="XP_009177618.1">
    <property type="nucleotide sequence ID" value="XM_009179354.1"/>
</dbReference>
<organism evidence="1 2">
    <name type="scientific">Opisthorchis viverrini</name>
    <name type="common">Southeast Asian liver fluke</name>
    <dbReference type="NCBI Taxonomy" id="6198"/>
    <lineage>
        <taxon>Eukaryota</taxon>
        <taxon>Metazoa</taxon>
        <taxon>Spiralia</taxon>
        <taxon>Lophotrochozoa</taxon>
        <taxon>Platyhelminthes</taxon>
        <taxon>Trematoda</taxon>
        <taxon>Digenea</taxon>
        <taxon>Opisthorchiida</taxon>
        <taxon>Opisthorchiata</taxon>
        <taxon>Opisthorchiidae</taxon>
        <taxon>Opisthorchis</taxon>
    </lineage>
</organism>
<reference evidence="1 2" key="1">
    <citation type="submission" date="2013-11" db="EMBL/GenBank/DDBJ databases">
        <title>Opisthorchis viverrini - life in the bile duct.</title>
        <authorList>
            <person name="Young N.D."/>
            <person name="Nagarajan N."/>
            <person name="Lin S.J."/>
            <person name="Korhonen P.K."/>
            <person name="Jex A.R."/>
            <person name="Hall R.S."/>
            <person name="Safavi-Hemami H."/>
            <person name="Kaewkong W."/>
            <person name="Bertrand D."/>
            <person name="Gao S."/>
            <person name="Seet Q."/>
            <person name="Wongkham S."/>
            <person name="Teh B.T."/>
            <person name="Wongkham C."/>
            <person name="Intapan P.M."/>
            <person name="Maleewong W."/>
            <person name="Yang X."/>
            <person name="Hu M."/>
            <person name="Wang Z."/>
            <person name="Hofmann A."/>
            <person name="Sternberg P.W."/>
            <person name="Tan P."/>
            <person name="Wang J."/>
            <person name="Gasser R.B."/>
        </authorList>
    </citation>
    <scope>NUCLEOTIDE SEQUENCE [LARGE SCALE GENOMIC DNA]</scope>
</reference>
<proteinExistence type="predicted"/>
<dbReference type="GeneID" id="20326376"/>
<dbReference type="CTD" id="20326376"/>
<accession>A0A074Z5U8</accession>
<sequence>MYYPHSGVLMAKPGTKQNSKVEVMSLCTVEQLDQSEATGEKVTHRCVFMYTSACKRGAILFGMSVWGEVTTFNKVGDTVLSDRCGSQTLPDKFGRIPVSDDEYYM</sequence>
<dbReference type="AlphaFoldDB" id="A0A074Z5U8"/>
<keyword evidence="2" id="KW-1185">Reference proteome</keyword>
<gene>
    <name evidence="1" type="ORF">T265_12208</name>
</gene>
<dbReference type="KEGG" id="ovi:T265_12208"/>